<feature type="domain" description="MATH" evidence="2">
    <location>
        <begin position="1"/>
        <end position="146"/>
    </location>
</feature>
<dbReference type="PROSITE" id="PS50144">
    <property type="entry name" value="MATH"/>
    <property type="match status" value="1"/>
</dbReference>
<dbReference type="Gene3D" id="2.60.210.10">
    <property type="entry name" value="Apoptosis, Tumor Necrosis Factor Receptor Associated Protein 2, Chain A"/>
    <property type="match status" value="2"/>
</dbReference>
<dbReference type="EMBL" id="JAJJMB010017633">
    <property type="protein sequence ID" value="KAI3836975.1"/>
    <property type="molecule type" value="Genomic_DNA"/>
</dbReference>
<keyword evidence="4" id="KW-1185">Reference proteome</keyword>
<keyword evidence="1" id="KW-0175">Coiled coil</keyword>
<dbReference type="PANTHER" id="PTHR46236">
    <property type="entry name" value="TRAF-LIKE SUPERFAMILY PROTEIN"/>
    <property type="match status" value="1"/>
</dbReference>
<dbReference type="Pfam" id="PF22486">
    <property type="entry name" value="MATH_2"/>
    <property type="match status" value="1"/>
</dbReference>
<evidence type="ECO:0000256" key="1">
    <source>
        <dbReference type="ARBA" id="ARBA00023054"/>
    </source>
</evidence>
<dbReference type="AlphaFoldDB" id="A0AAD4X3T7"/>
<dbReference type="CDD" id="cd00121">
    <property type="entry name" value="MATH"/>
    <property type="match status" value="1"/>
</dbReference>
<accession>A0AAD4X3T7</accession>
<name>A0AAD4X3T7_9MAGN</name>
<dbReference type="Proteomes" id="UP001202328">
    <property type="component" value="Unassembled WGS sequence"/>
</dbReference>
<dbReference type="PANTHER" id="PTHR46236:SF35">
    <property type="entry name" value="MATH DOMAIN-CONTAINING PROTEIN"/>
    <property type="match status" value="1"/>
</dbReference>
<dbReference type="SUPFAM" id="SSF49599">
    <property type="entry name" value="TRAF domain-like"/>
    <property type="match status" value="2"/>
</dbReference>
<sequence length="605" mass="69624">MEVKNQNTVKDDVPVSSKFKWRIEKVPELNERLAVFRRDINGDDYLSIYVVAVECTNSRYAKFSFAIIGQTNKPFNKDTEDQLIHFTDEEDDWGFDDFILFDELIDPSNGHEEDDWGFDDFILFDELIDPSNGHMVDDACIIEIELCSFSKPESTEVTSQRPCSISTKSRKEVAVEGEKAVGGGEILDGKEVAEIGKENKRIIEEGTSDIDCEKQPAKKAKIPLKKKDSKANEGEVISQSTKGSTFRAGFTPLWSLINRIYQKEKLSFSEEQLGLIQNSPFGYIFMAFHETRNTKEQPCKTHSKNHWTKGNEYKLRSKSEQLVVIFRIEFYLTYFGSSTVITKGMLENSIVGLVKSGEKNEDLVKMIGLFMCETLFFITHAGSHLNKKYLKLFDRPWKTNSLSWPDLVQDHLMASLNKHKDTTLVTGCIWSSEHIKSGVKETPIAEGLPRFARWNIHNICSVILTDFESLEISEGFIEANTEVEKQALNSLRMRIHQQDQPLFCEAGEGQPQQNELIMQKEVRSTVQGDRGVGNVDQEQLLIQQNKYDDLRMSVKRRWDAKEKKKLNGKTVHYEVEELLNEFYFKAYPDEKKRKRKLKFVSAIYK</sequence>
<evidence type="ECO:0000313" key="3">
    <source>
        <dbReference type="EMBL" id="KAI3836975.1"/>
    </source>
</evidence>
<comment type="caution">
    <text evidence="3">The sequence shown here is derived from an EMBL/GenBank/DDBJ whole genome shotgun (WGS) entry which is preliminary data.</text>
</comment>
<evidence type="ECO:0000259" key="2">
    <source>
        <dbReference type="PROSITE" id="PS50144"/>
    </source>
</evidence>
<dbReference type="InterPro" id="IPR050804">
    <property type="entry name" value="MCC"/>
</dbReference>
<dbReference type="InterPro" id="IPR002083">
    <property type="entry name" value="MATH/TRAF_dom"/>
</dbReference>
<dbReference type="InterPro" id="IPR008974">
    <property type="entry name" value="TRAF-like"/>
</dbReference>
<gene>
    <name evidence="3" type="ORF">MKW98_005308</name>
</gene>
<evidence type="ECO:0000313" key="4">
    <source>
        <dbReference type="Proteomes" id="UP001202328"/>
    </source>
</evidence>
<organism evidence="3 4">
    <name type="scientific">Papaver atlanticum</name>
    <dbReference type="NCBI Taxonomy" id="357466"/>
    <lineage>
        <taxon>Eukaryota</taxon>
        <taxon>Viridiplantae</taxon>
        <taxon>Streptophyta</taxon>
        <taxon>Embryophyta</taxon>
        <taxon>Tracheophyta</taxon>
        <taxon>Spermatophyta</taxon>
        <taxon>Magnoliopsida</taxon>
        <taxon>Ranunculales</taxon>
        <taxon>Papaveraceae</taxon>
        <taxon>Papaveroideae</taxon>
        <taxon>Papaver</taxon>
    </lineage>
</organism>
<reference evidence="3" key="1">
    <citation type="submission" date="2022-04" db="EMBL/GenBank/DDBJ databases">
        <title>A functionally conserved STORR gene fusion in Papaver species that diverged 16.8 million years ago.</title>
        <authorList>
            <person name="Catania T."/>
        </authorList>
    </citation>
    <scope>NUCLEOTIDE SEQUENCE</scope>
    <source>
        <strain evidence="3">S-188037</strain>
    </source>
</reference>
<proteinExistence type="predicted"/>
<protein>
    <recommendedName>
        <fullName evidence="2">MATH domain-containing protein</fullName>
    </recommendedName>
</protein>